<dbReference type="Pfam" id="PF00646">
    <property type="entry name" value="F-box"/>
    <property type="match status" value="1"/>
</dbReference>
<accession>A0A6G1CF28</accession>
<dbReference type="Proteomes" id="UP000479710">
    <property type="component" value="Unassembled WGS sequence"/>
</dbReference>
<evidence type="ECO:0000259" key="1">
    <source>
        <dbReference type="PROSITE" id="PS50181"/>
    </source>
</evidence>
<dbReference type="AlphaFoldDB" id="A0A6G1CF28"/>
<name>A0A6G1CF28_9ORYZ</name>
<keyword evidence="3" id="KW-1185">Reference proteome</keyword>
<dbReference type="InterPro" id="IPR053197">
    <property type="entry name" value="F-box_SCFL_complex_component"/>
</dbReference>
<evidence type="ECO:0000313" key="3">
    <source>
        <dbReference type="Proteomes" id="UP000479710"/>
    </source>
</evidence>
<sequence length="270" mass="30399">MSLPTEILDIILARVPFEKLVRTSCLSRAWRRRWESVPFLDICFDPISPAVPDTRALWRCAPPVRGFRAGVRARHFHRAARWLRALARKRDCHMPPAPRDFSGFPNLVSLNPSDVTLWFDGDGAQLERLVAAAPRLALLELANVFTMQIFSDRGAVDPWFIRAPNLRALLIIMPGALDNDCRVAETLPLLEEAYISINGLLGTQCFLDTFRRIATLNNLFFVSLDQADDTEREEDEIDEGFLWALDLAGPRAVAPLALRPCPTAGPDYHV</sequence>
<dbReference type="PROSITE" id="PS50181">
    <property type="entry name" value="FBOX"/>
    <property type="match status" value="1"/>
</dbReference>
<dbReference type="InterPro" id="IPR001810">
    <property type="entry name" value="F-box_dom"/>
</dbReference>
<proteinExistence type="predicted"/>
<evidence type="ECO:0000313" key="2">
    <source>
        <dbReference type="EMBL" id="KAF0898661.1"/>
    </source>
</evidence>
<dbReference type="PANTHER" id="PTHR34223:SF51">
    <property type="entry name" value="OS06G0556300 PROTEIN"/>
    <property type="match status" value="1"/>
</dbReference>
<dbReference type="OrthoDB" id="692671at2759"/>
<dbReference type="InterPro" id="IPR036047">
    <property type="entry name" value="F-box-like_dom_sf"/>
</dbReference>
<dbReference type="EMBL" id="SPHZ02000009">
    <property type="protein sequence ID" value="KAF0898661.1"/>
    <property type="molecule type" value="Genomic_DNA"/>
</dbReference>
<gene>
    <name evidence="2" type="ORF">E2562_009171</name>
</gene>
<dbReference type="PANTHER" id="PTHR34223">
    <property type="entry name" value="OS11G0201299 PROTEIN"/>
    <property type="match status" value="1"/>
</dbReference>
<dbReference type="SUPFAM" id="SSF81383">
    <property type="entry name" value="F-box domain"/>
    <property type="match status" value="1"/>
</dbReference>
<feature type="domain" description="F-box" evidence="1">
    <location>
        <begin position="1"/>
        <end position="47"/>
    </location>
</feature>
<organism evidence="2 3">
    <name type="scientific">Oryza meyeriana var. granulata</name>
    <dbReference type="NCBI Taxonomy" id="110450"/>
    <lineage>
        <taxon>Eukaryota</taxon>
        <taxon>Viridiplantae</taxon>
        <taxon>Streptophyta</taxon>
        <taxon>Embryophyta</taxon>
        <taxon>Tracheophyta</taxon>
        <taxon>Spermatophyta</taxon>
        <taxon>Magnoliopsida</taxon>
        <taxon>Liliopsida</taxon>
        <taxon>Poales</taxon>
        <taxon>Poaceae</taxon>
        <taxon>BOP clade</taxon>
        <taxon>Oryzoideae</taxon>
        <taxon>Oryzeae</taxon>
        <taxon>Oryzinae</taxon>
        <taxon>Oryza</taxon>
        <taxon>Oryza meyeriana</taxon>
    </lineage>
</organism>
<protein>
    <recommendedName>
        <fullName evidence="1">F-box domain-containing protein</fullName>
    </recommendedName>
</protein>
<reference evidence="2 3" key="1">
    <citation type="submission" date="2019-11" db="EMBL/GenBank/DDBJ databases">
        <title>Whole genome sequence of Oryza granulata.</title>
        <authorList>
            <person name="Li W."/>
        </authorList>
    </citation>
    <scope>NUCLEOTIDE SEQUENCE [LARGE SCALE GENOMIC DNA]</scope>
    <source>
        <strain evidence="3">cv. Menghai</strain>
        <tissue evidence="2">Leaf</tissue>
    </source>
</reference>
<comment type="caution">
    <text evidence="2">The sequence shown here is derived from an EMBL/GenBank/DDBJ whole genome shotgun (WGS) entry which is preliminary data.</text>
</comment>